<dbReference type="PANTHER" id="PTHR11271:SF6">
    <property type="entry name" value="GUANINE DEAMINASE"/>
    <property type="match status" value="1"/>
</dbReference>
<dbReference type="Proteomes" id="UP001078443">
    <property type="component" value="Unassembled WGS sequence"/>
</dbReference>
<evidence type="ECO:0000259" key="9">
    <source>
        <dbReference type="Pfam" id="PF01979"/>
    </source>
</evidence>
<evidence type="ECO:0000313" key="11">
    <source>
        <dbReference type="Proteomes" id="UP001078443"/>
    </source>
</evidence>
<proteinExistence type="inferred from homology"/>
<dbReference type="Gene3D" id="2.30.40.10">
    <property type="entry name" value="Urease, subunit C, domain 1"/>
    <property type="match status" value="1"/>
</dbReference>
<protein>
    <recommendedName>
        <fullName evidence="3 7">Guanine deaminase</fullName>
        <shortName evidence="8">Guanase</shortName>
        <ecNumber evidence="3 7">3.5.4.3</ecNumber>
    </recommendedName>
    <alternativeName>
        <fullName evidence="8">Guanine aminohydrolase</fullName>
    </alternativeName>
</protein>
<keyword evidence="6 8" id="KW-0862">Zinc</keyword>
<gene>
    <name evidence="10" type="primary">guaD</name>
    <name evidence="10" type="ORF">OW763_08700</name>
</gene>
<evidence type="ECO:0000256" key="2">
    <source>
        <dbReference type="ARBA" id="ARBA00006745"/>
    </source>
</evidence>
<dbReference type="RefSeq" id="WP_268040721.1">
    <property type="nucleotide sequence ID" value="NZ_JAPQER010000003.1"/>
</dbReference>
<reference evidence="10" key="1">
    <citation type="submission" date="2022-12" db="EMBL/GenBank/DDBJ databases">
        <authorList>
            <person name="Wang J."/>
        </authorList>
    </citation>
    <scope>NUCLEOTIDE SEQUENCE</scope>
    <source>
        <strain evidence="10">HY-45-18</strain>
    </source>
</reference>
<keyword evidence="5 8" id="KW-0378">Hydrolase</keyword>
<dbReference type="EMBL" id="JAPQER010000003">
    <property type="protein sequence ID" value="MCY6484415.1"/>
    <property type="molecule type" value="Genomic_DNA"/>
</dbReference>
<dbReference type="SUPFAM" id="SSF51556">
    <property type="entry name" value="Metallo-dependent hydrolases"/>
    <property type="match status" value="1"/>
</dbReference>
<evidence type="ECO:0000256" key="3">
    <source>
        <dbReference type="ARBA" id="ARBA00012781"/>
    </source>
</evidence>
<comment type="catalytic activity">
    <reaction evidence="8">
        <text>guanine + H2O + H(+) = xanthine + NH4(+)</text>
        <dbReference type="Rhea" id="RHEA:14665"/>
        <dbReference type="ChEBI" id="CHEBI:15377"/>
        <dbReference type="ChEBI" id="CHEBI:15378"/>
        <dbReference type="ChEBI" id="CHEBI:16235"/>
        <dbReference type="ChEBI" id="CHEBI:17712"/>
        <dbReference type="ChEBI" id="CHEBI:28938"/>
        <dbReference type="EC" id="3.5.4.3"/>
    </reaction>
</comment>
<dbReference type="Pfam" id="PF01979">
    <property type="entry name" value="Amidohydro_1"/>
    <property type="match status" value="1"/>
</dbReference>
<dbReference type="NCBIfam" id="TIGR02967">
    <property type="entry name" value="guan_deamin"/>
    <property type="match status" value="1"/>
</dbReference>
<evidence type="ECO:0000313" key="10">
    <source>
        <dbReference type="EMBL" id="MCY6484415.1"/>
    </source>
</evidence>
<name>A0ABT4D2A5_9CLOT</name>
<evidence type="ECO:0000256" key="7">
    <source>
        <dbReference type="NCBIfam" id="TIGR02967"/>
    </source>
</evidence>
<dbReference type="GO" id="GO:0008892">
    <property type="term" value="F:guanine deaminase activity"/>
    <property type="evidence" value="ECO:0007669"/>
    <property type="project" value="UniProtKB-EC"/>
</dbReference>
<dbReference type="InterPro" id="IPR006680">
    <property type="entry name" value="Amidohydro-rel"/>
</dbReference>
<evidence type="ECO:0000256" key="8">
    <source>
        <dbReference type="RuleBase" id="RU366009"/>
    </source>
</evidence>
<accession>A0ABT4D2A5</accession>
<dbReference type="InterPro" id="IPR032466">
    <property type="entry name" value="Metal_Hydrolase"/>
</dbReference>
<dbReference type="InterPro" id="IPR014311">
    <property type="entry name" value="Guanine_deaminase"/>
</dbReference>
<dbReference type="InterPro" id="IPR051607">
    <property type="entry name" value="Metallo-dep_hydrolases"/>
</dbReference>
<dbReference type="EC" id="3.5.4.3" evidence="3 7"/>
<comment type="similarity">
    <text evidence="2 8">Belongs to the metallo-dependent hydrolases superfamily. ATZ/TRZ family.</text>
</comment>
<feature type="domain" description="Amidohydrolase-related" evidence="9">
    <location>
        <begin position="59"/>
        <end position="418"/>
    </location>
</feature>
<sequence>MNDTKILKGNIIFTKNPKEFTVIKNGYVFIESGKVKKIDIKISQEYKDCTVIDYGNKLIIPGFVDLHFHAPQYANLGLGMDKQLLEWLEEYAFPEEAKFKDKEYATKIYKKVIKEIWRQGTTRIAVFGSIHKEATKILLDLFIKSGIGAFVGKVNMDRNSPDFLREESEQSIKDTEEIAAEYFNKSKLVKPIITPRFVPSCTSEVMKGIGDISRKYNIPVQSHLSENISEIEWVKELYPESLDYADVYNQFGLFGQQPTVMSHCIYSTDREMELMRTNGVIAVHCPNSNLNVATGIMPVRNFIEKGITVGLGSDISGGHKISIANVMNVSVQMSKVKWLQSNKKYTPLSTSEVFYMGTKGGGEFFGKVGSFEEGYEFDALIIDDSSLGEVNRDIEERLQRFIYIGDDRNIVARYVAGNKIDEPEL</sequence>
<dbReference type="SUPFAM" id="SSF51338">
    <property type="entry name" value="Composite domain of metallo-dependent hydrolases"/>
    <property type="match status" value="2"/>
</dbReference>
<evidence type="ECO:0000256" key="6">
    <source>
        <dbReference type="ARBA" id="ARBA00022833"/>
    </source>
</evidence>
<comment type="function">
    <text evidence="8">Catalyzes the hydrolytic deamination of guanine, producing xanthine and ammonia.</text>
</comment>
<evidence type="ECO:0000256" key="4">
    <source>
        <dbReference type="ARBA" id="ARBA00022723"/>
    </source>
</evidence>
<comment type="caution">
    <text evidence="10">The sequence shown here is derived from an EMBL/GenBank/DDBJ whole genome shotgun (WGS) entry which is preliminary data.</text>
</comment>
<organism evidence="10 11">
    <name type="scientific">Clostridium aestuarii</name>
    <dbReference type="NCBI Taxonomy" id="338193"/>
    <lineage>
        <taxon>Bacteria</taxon>
        <taxon>Bacillati</taxon>
        <taxon>Bacillota</taxon>
        <taxon>Clostridia</taxon>
        <taxon>Eubacteriales</taxon>
        <taxon>Clostridiaceae</taxon>
        <taxon>Clostridium</taxon>
    </lineage>
</organism>
<keyword evidence="4 8" id="KW-0479">Metal-binding</keyword>
<dbReference type="PANTHER" id="PTHR11271">
    <property type="entry name" value="GUANINE DEAMINASE"/>
    <property type="match status" value="1"/>
</dbReference>
<dbReference type="Gene3D" id="3.20.20.140">
    <property type="entry name" value="Metal-dependent hydrolases"/>
    <property type="match status" value="1"/>
</dbReference>
<dbReference type="InterPro" id="IPR011059">
    <property type="entry name" value="Metal-dep_hydrolase_composite"/>
</dbReference>
<comment type="cofactor">
    <cofactor evidence="8">
        <name>Zn(2+)</name>
        <dbReference type="ChEBI" id="CHEBI:29105"/>
    </cofactor>
    <text evidence="8">Binds 1 zinc ion per subunit.</text>
</comment>
<keyword evidence="11" id="KW-1185">Reference proteome</keyword>
<evidence type="ECO:0000256" key="5">
    <source>
        <dbReference type="ARBA" id="ARBA00022801"/>
    </source>
</evidence>
<evidence type="ECO:0000256" key="1">
    <source>
        <dbReference type="ARBA" id="ARBA00004984"/>
    </source>
</evidence>
<comment type="pathway">
    <text evidence="1 8">Purine metabolism; guanine degradation; xanthine from guanine: step 1/1.</text>
</comment>